<proteinExistence type="predicted"/>
<name>A0A8S5MQK8_9CAUD</name>
<reference evidence="1" key="1">
    <citation type="journal article" date="2021" name="Proc. Natl. Acad. Sci. U.S.A.">
        <title>A Catalog of Tens of Thousands of Viruses from Human Metagenomes Reveals Hidden Associations with Chronic Diseases.</title>
        <authorList>
            <person name="Tisza M.J."/>
            <person name="Buck C.B."/>
        </authorList>
    </citation>
    <scope>NUCLEOTIDE SEQUENCE</scope>
    <source>
        <strain evidence="1">CtUS21</strain>
    </source>
</reference>
<accession>A0A8S5MQK8</accession>
<protein>
    <submittedName>
        <fullName evidence="1">Uncharacterized protein</fullName>
    </submittedName>
</protein>
<organism evidence="1">
    <name type="scientific">Podoviridae sp. ctUS21</name>
    <dbReference type="NCBI Taxonomy" id="2826557"/>
    <lineage>
        <taxon>Viruses</taxon>
        <taxon>Duplodnaviria</taxon>
        <taxon>Heunggongvirae</taxon>
        <taxon>Uroviricota</taxon>
        <taxon>Caudoviricetes</taxon>
    </lineage>
</organism>
<evidence type="ECO:0000313" key="1">
    <source>
        <dbReference type="EMBL" id="DAD84432.1"/>
    </source>
</evidence>
<sequence length="48" mass="4928">MTTLINIVGIAIGILLIAKGVQLEDVLRGVIGALCVVVNIGSLVREGL</sequence>
<dbReference type="EMBL" id="BK014959">
    <property type="protein sequence ID" value="DAD84432.1"/>
    <property type="molecule type" value="Genomic_DNA"/>
</dbReference>